<evidence type="ECO:0000313" key="3">
    <source>
        <dbReference type="Proteomes" id="UP000075391"/>
    </source>
</evidence>
<organism evidence="2 3">
    <name type="scientific">Bdellovibrio bacteriovorus</name>
    <dbReference type="NCBI Taxonomy" id="959"/>
    <lineage>
        <taxon>Bacteria</taxon>
        <taxon>Pseudomonadati</taxon>
        <taxon>Bdellovibrionota</taxon>
        <taxon>Bdellovibrionia</taxon>
        <taxon>Bdellovibrionales</taxon>
        <taxon>Pseudobdellovibrionaceae</taxon>
        <taxon>Bdellovibrio</taxon>
    </lineage>
</organism>
<dbReference type="EMBL" id="LUKD01000008">
    <property type="protein sequence ID" value="KYG62595.1"/>
    <property type="molecule type" value="Genomic_DNA"/>
</dbReference>
<dbReference type="RefSeq" id="WP_063208773.1">
    <property type="nucleotide sequence ID" value="NZ_LUKD01000008.1"/>
</dbReference>
<dbReference type="Proteomes" id="UP000075391">
    <property type="component" value="Unassembled WGS sequence"/>
</dbReference>
<evidence type="ECO:0000313" key="2">
    <source>
        <dbReference type="EMBL" id="KYG64446.1"/>
    </source>
</evidence>
<proteinExistence type="predicted"/>
<protein>
    <recommendedName>
        <fullName evidence="5">DUF883 domain-containing protein</fullName>
    </recommendedName>
</protein>
<comment type="caution">
    <text evidence="2">The sequence shown here is derived from an EMBL/GenBank/DDBJ whole genome shotgun (WGS) entry which is preliminary data.</text>
</comment>
<name>A0A150WKM1_BDEBC</name>
<sequence>MDRSELIAEIKKQLQEELQHYKKSLEDKIPDEQKKQAKEAKDVATAFVKENPWASVGMAVLAGFVIARMIYRRKDD</sequence>
<gene>
    <name evidence="2" type="ORF">AZI85_03225</name>
    <name evidence="1" type="ORF">AZI87_14945</name>
</gene>
<evidence type="ECO:0008006" key="5">
    <source>
        <dbReference type="Google" id="ProtNLM"/>
    </source>
</evidence>
<dbReference type="Proteomes" id="UP000075799">
    <property type="component" value="Unassembled WGS sequence"/>
</dbReference>
<dbReference type="AlphaFoldDB" id="A0A150WKM1"/>
<evidence type="ECO:0000313" key="4">
    <source>
        <dbReference type="Proteomes" id="UP000075799"/>
    </source>
</evidence>
<reference evidence="3 4" key="1">
    <citation type="submission" date="2016-03" db="EMBL/GenBank/DDBJ databases">
        <authorList>
            <person name="Ploux O."/>
        </authorList>
    </citation>
    <scope>NUCLEOTIDE SEQUENCE [LARGE SCALE GENOMIC DNA]</scope>
    <source>
        <strain evidence="2 3">BER2</strain>
        <strain evidence="1 4">EC13</strain>
    </source>
</reference>
<evidence type="ECO:0000313" key="1">
    <source>
        <dbReference type="EMBL" id="KYG62595.1"/>
    </source>
</evidence>
<accession>A0A150WKM1</accession>
<dbReference type="OrthoDB" id="5296085at2"/>
<dbReference type="EMBL" id="LUKF01000012">
    <property type="protein sequence ID" value="KYG64446.1"/>
    <property type="molecule type" value="Genomic_DNA"/>
</dbReference>